<comment type="cofactor">
    <cofactor evidence="4">
        <name>Zn(2+)</name>
        <dbReference type="ChEBI" id="CHEBI:29105"/>
    </cofactor>
    <text evidence="4">Binds 1 zinc ion per subunit.</text>
</comment>
<feature type="binding site" evidence="4">
    <location>
        <position position="213"/>
    </location>
    <ligand>
        <name>substrate</name>
    </ligand>
</feature>
<dbReference type="SUPFAM" id="SSF51556">
    <property type="entry name" value="Metallo-dependent hydrolases"/>
    <property type="match status" value="1"/>
</dbReference>
<dbReference type="GO" id="GO:0050270">
    <property type="term" value="F:S-adenosylhomocysteine deaminase activity"/>
    <property type="evidence" value="ECO:0007669"/>
    <property type="project" value="UniProtKB-UniRule"/>
</dbReference>
<organism evidence="6 7">
    <name type="scientific">Brockia lithotrophica</name>
    <dbReference type="NCBI Taxonomy" id="933949"/>
    <lineage>
        <taxon>Bacteria</taxon>
        <taxon>Bacillati</taxon>
        <taxon>Bacillota</taxon>
        <taxon>Bacilli</taxon>
        <taxon>Bacillales</taxon>
        <taxon>Bacillales Family X. Incertae Sedis</taxon>
        <taxon>Brockia</taxon>
    </lineage>
</organism>
<feature type="binding site" evidence="4">
    <location>
        <position position="121"/>
    </location>
    <ligand>
        <name>substrate</name>
    </ligand>
</feature>
<comment type="caution">
    <text evidence="4">Lacks conserved residue(s) required for the propagation of feature annotation.</text>
</comment>
<dbReference type="InterPro" id="IPR006680">
    <property type="entry name" value="Amidohydro-rel"/>
</dbReference>
<dbReference type="PANTHER" id="PTHR43794:SF11">
    <property type="entry name" value="AMIDOHYDROLASE-RELATED DOMAIN-CONTAINING PROTEIN"/>
    <property type="match status" value="1"/>
</dbReference>
<name>A0A2T5G4P8_9BACL</name>
<proteinExistence type="inferred from homology"/>
<dbReference type="AlphaFoldDB" id="A0A2T5G4P8"/>
<dbReference type="CDD" id="cd01298">
    <property type="entry name" value="ATZ_TRZ_like"/>
    <property type="match status" value="1"/>
</dbReference>
<evidence type="ECO:0000256" key="3">
    <source>
        <dbReference type="ARBA" id="ARBA00022833"/>
    </source>
</evidence>
<evidence type="ECO:0000313" key="6">
    <source>
        <dbReference type="EMBL" id="PTQ51143.1"/>
    </source>
</evidence>
<keyword evidence="3 4" id="KW-0862">Zinc</keyword>
<evidence type="ECO:0000313" key="7">
    <source>
        <dbReference type="Proteomes" id="UP000244016"/>
    </source>
</evidence>
<dbReference type="InterPro" id="IPR032466">
    <property type="entry name" value="Metal_Hydrolase"/>
</dbReference>
<comment type="caution">
    <text evidence="6">The sequence shown here is derived from an EMBL/GenBank/DDBJ whole genome shotgun (WGS) entry which is preliminary data.</text>
</comment>
<keyword evidence="2 4" id="KW-0378">Hydrolase</keyword>
<evidence type="ECO:0000256" key="2">
    <source>
        <dbReference type="ARBA" id="ARBA00022801"/>
    </source>
</evidence>
<dbReference type="InterPro" id="IPR011059">
    <property type="entry name" value="Metal-dep_hydrolase_composite"/>
</dbReference>
<dbReference type="InterPro" id="IPR050287">
    <property type="entry name" value="MTA/SAH_deaminase"/>
</dbReference>
<dbReference type="GO" id="GO:0046872">
    <property type="term" value="F:metal ion binding"/>
    <property type="evidence" value="ECO:0007669"/>
    <property type="project" value="UniProtKB-KW"/>
</dbReference>
<gene>
    <name evidence="4" type="primary">mtaD</name>
    <name evidence="6" type="ORF">BLITH_0573</name>
</gene>
<feature type="binding site" evidence="4">
    <location>
        <position position="243"/>
    </location>
    <ligand>
        <name>substrate</name>
    </ligand>
</feature>
<feature type="binding site" evidence="4">
    <location>
        <position position="173"/>
    </location>
    <ligand>
        <name>substrate</name>
    </ligand>
</feature>
<comment type="catalytic activity">
    <reaction evidence="4">
        <text>S-adenosyl-L-homocysteine + H2O + H(+) = S-inosyl-L-homocysteine + NH4(+)</text>
        <dbReference type="Rhea" id="RHEA:20716"/>
        <dbReference type="ChEBI" id="CHEBI:15377"/>
        <dbReference type="ChEBI" id="CHEBI:15378"/>
        <dbReference type="ChEBI" id="CHEBI:28938"/>
        <dbReference type="ChEBI" id="CHEBI:57856"/>
        <dbReference type="ChEBI" id="CHEBI:57985"/>
        <dbReference type="EC" id="3.5.4.28"/>
    </reaction>
</comment>
<feature type="binding site" evidence="4">
    <location>
        <position position="240"/>
    </location>
    <ligand>
        <name>Zn(2+)</name>
        <dbReference type="ChEBI" id="CHEBI:29105"/>
    </ligand>
</feature>
<sequence length="457" mass="49922">MRILLTGAYVYVGGDLSEADGELRADAERPWAREGATSLTGGDGWIYGYLYVRDTRIAALGPGDPPPELRTEAERVLFLGGRLVIPGLVNTHTHTPMALLRGIGEGRPLKAWLEEEMWPREARFTDASVYWGTRLAQLEMIQSGVTTFNDMYDRMHIVLEAVGESGLRAVLGRGVIGLAPEDVQDAKFREAVEFARAAHGAYGGRVTAMIAPHAPYTVPEPLLVRMVEAAEELGLPVHIHVSETAGEVERCRERTGMRPVEYLDSLGVFRRPTLAVHAVHLSEAEKDLLAARGVRVSHNPVSNLKLGSGVADVPGLLARGVIVGLGTDGAASNNRQDVFHELATAALLHKGIRHEAEILPPPEAFALATRMGAQALFLEDVGALRVGWKADLVVLDAASARYVPRTDLLAHVVYNALPTDVTHVMVDGRFLMEEREVLTLDAERILYEAEREAERLR</sequence>
<dbReference type="SUPFAM" id="SSF51338">
    <property type="entry name" value="Composite domain of metallo-dependent hydrolases"/>
    <property type="match status" value="1"/>
</dbReference>
<dbReference type="HAMAP" id="MF_01281">
    <property type="entry name" value="MTA_SAH_deamin"/>
    <property type="match status" value="1"/>
</dbReference>
<protein>
    <recommendedName>
        <fullName evidence="4">5-methylthioadenosine/S-adenosylhomocysteine deaminase</fullName>
        <shortName evidence="4">MTA/SAH deaminase</shortName>
        <ecNumber evidence="4">3.5.4.28</ecNumber>
        <ecNumber evidence="4">3.5.4.31</ecNumber>
    </recommendedName>
</protein>
<dbReference type="GO" id="GO:0090614">
    <property type="term" value="F:5'-methylthioadenosine deaminase activity"/>
    <property type="evidence" value="ECO:0007669"/>
    <property type="project" value="UniProtKB-UniRule"/>
</dbReference>
<dbReference type="FunFam" id="3.20.20.140:FF:000014">
    <property type="entry name" value="5-methylthioadenosine/S-adenosylhomocysteine deaminase"/>
    <property type="match status" value="1"/>
</dbReference>
<keyword evidence="1 4" id="KW-0479">Metal-binding</keyword>
<evidence type="ECO:0000256" key="1">
    <source>
        <dbReference type="ARBA" id="ARBA00022723"/>
    </source>
</evidence>
<comment type="similarity">
    <text evidence="4">Belongs to the metallo-dependent hydrolases superfamily. MTA/SAH deaminase family.</text>
</comment>
<dbReference type="Proteomes" id="UP000244016">
    <property type="component" value="Unassembled WGS sequence"/>
</dbReference>
<dbReference type="PANTHER" id="PTHR43794">
    <property type="entry name" value="AMINOHYDROLASE SSNA-RELATED"/>
    <property type="match status" value="1"/>
</dbReference>
<dbReference type="EMBL" id="PEBW01000007">
    <property type="protein sequence ID" value="PTQ51143.1"/>
    <property type="molecule type" value="Genomic_DNA"/>
</dbReference>
<dbReference type="Gene3D" id="2.30.40.10">
    <property type="entry name" value="Urease, subunit C, domain 1"/>
    <property type="match status" value="1"/>
</dbReference>
<evidence type="ECO:0000259" key="5">
    <source>
        <dbReference type="Pfam" id="PF01979"/>
    </source>
</evidence>
<comment type="catalytic activity">
    <reaction evidence="4">
        <text>S-methyl-5'-thioadenosine + H2O + H(+) = S-methyl-5'-thioinosine + NH4(+)</text>
        <dbReference type="Rhea" id="RHEA:25025"/>
        <dbReference type="ChEBI" id="CHEBI:15377"/>
        <dbReference type="ChEBI" id="CHEBI:15378"/>
        <dbReference type="ChEBI" id="CHEBI:17509"/>
        <dbReference type="ChEBI" id="CHEBI:28938"/>
        <dbReference type="ChEBI" id="CHEBI:48595"/>
        <dbReference type="EC" id="3.5.4.31"/>
    </reaction>
</comment>
<dbReference type="InterPro" id="IPR023512">
    <property type="entry name" value="Deaminase_MtaD/DadD"/>
</dbReference>
<dbReference type="Gene3D" id="3.20.20.140">
    <property type="entry name" value="Metal-dependent hydrolases"/>
    <property type="match status" value="1"/>
</dbReference>
<comment type="function">
    <text evidence="4">Catalyzes the deamination of 5-methylthioadenosine and S-adenosyl-L-homocysteine into 5-methylthioinosine and S-inosyl-L-homocysteine, respectively. Is also able to deaminate adenosine.</text>
</comment>
<evidence type="ECO:0000256" key="4">
    <source>
        <dbReference type="HAMAP-Rule" id="MF_01281"/>
    </source>
</evidence>
<dbReference type="EC" id="3.5.4.31" evidence="4"/>
<feature type="binding site" evidence="4">
    <location>
        <position position="94"/>
    </location>
    <ligand>
        <name>Zn(2+)</name>
        <dbReference type="ChEBI" id="CHEBI:29105"/>
    </ligand>
</feature>
<feature type="binding site" evidence="4">
    <location>
        <position position="328"/>
    </location>
    <ligand>
        <name>substrate</name>
    </ligand>
</feature>
<accession>A0A2T5G4P8</accession>
<dbReference type="Pfam" id="PF01979">
    <property type="entry name" value="Amidohydro_1"/>
    <property type="match status" value="1"/>
</dbReference>
<feature type="domain" description="Amidohydrolase-related" evidence="5">
    <location>
        <begin position="83"/>
        <end position="430"/>
    </location>
</feature>
<dbReference type="EC" id="3.5.4.28" evidence="4"/>
<feature type="binding site" evidence="4">
    <location>
        <position position="328"/>
    </location>
    <ligand>
        <name>Zn(2+)</name>
        <dbReference type="ChEBI" id="CHEBI:29105"/>
    </ligand>
</feature>
<reference evidence="6 7" key="1">
    <citation type="submission" date="2017-08" db="EMBL/GenBank/DDBJ databases">
        <title>Burning lignite coal seam in the remote Altai Mountains harbors a hydrogen-driven thermophilic microbial community.</title>
        <authorList>
            <person name="Kadnikov V.V."/>
            <person name="Mardanov A.V."/>
            <person name="Ivasenko D."/>
            <person name="Beletsky A.V."/>
            <person name="Karnachuk O.V."/>
            <person name="Ravin N.V."/>
        </authorList>
    </citation>
    <scope>NUCLEOTIDE SEQUENCE [LARGE SCALE GENOMIC DNA]</scope>
    <source>
        <strain evidence="6">AL31</strain>
    </source>
</reference>
<feature type="binding site" evidence="4">
    <location>
        <position position="92"/>
    </location>
    <ligand>
        <name>Zn(2+)</name>
        <dbReference type="ChEBI" id="CHEBI:29105"/>
    </ligand>
</feature>